<comment type="caution">
    <text evidence="2">The sequence shown here is derived from an EMBL/GenBank/DDBJ whole genome shotgun (WGS) entry which is preliminary data.</text>
</comment>
<sequence length="111" mass="12378">MLTLGPHGILLLLTISLWTLEGTGERRCSELYQSNEVCWVSDKSLCKVATLRPSSLADLLMLRLARYCASLISTALGPRAAAVPNESRHLLLCCEFQDLPQIPSHSWQREL</sequence>
<name>A0A4D9F0E3_9SAUR</name>
<organism evidence="2 3">
    <name type="scientific">Platysternon megacephalum</name>
    <name type="common">big-headed turtle</name>
    <dbReference type="NCBI Taxonomy" id="55544"/>
    <lineage>
        <taxon>Eukaryota</taxon>
        <taxon>Metazoa</taxon>
        <taxon>Chordata</taxon>
        <taxon>Craniata</taxon>
        <taxon>Vertebrata</taxon>
        <taxon>Euteleostomi</taxon>
        <taxon>Archelosauria</taxon>
        <taxon>Testudinata</taxon>
        <taxon>Testudines</taxon>
        <taxon>Cryptodira</taxon>
        <taxon>Durocryptodira</taxon>
        <taxon>Testudinoidea</taxon>
        <taxon>Platysternidae</taxon>
        <taxon>Platysternon</taxon>
    </lineage>
</organism>
<proteinExistence type="predicted"/>
<gene>
    <name evidence="2" type="ORF">DR999_PMT01349</name>
</gene>
<accession>A0A4D9F0E3</accession>
<feature type="chain" id="PRO_5020039796" evidence="1">
    <location>
        <begin position="25"/>
        <end position="111"/>
    </location>
</feature>
<dbReference type="EMBL" id="QXTE01000006">
    <property type="protein sequence ID" value="TFK15065.1"/>
    <property type="molecule type" value="Genomic_DNA"/>
</dbReference>
<reference evidence="2 3" key="1">
    <citation type="submission" date="2019-04" db="EMBL/GenBank/DDBJ databases">
        <title>Draft genome of the big-headed turtle Platysternon megacephalum.</title>
        <authorList>
            <person name="Gong S."/>
        </authorList>
    </citation>
    <scope>NUCLEOTIDE SEQUENCE [LARGE SCALE GENOMIC DNA]</scope>
    <source>
        <strain evidence="2">DO16091913</strain>
        <tissue evidence="2">Muscle</tissue>
    </source>
</reference>
<dbReference type="Proteomes" id="UP000297703">
    <property type="component" value="Unassembled WGS sequence"/>
</dbReference>
<evidence type="ECO:0000313" key="3">
    <source>
        <dbReference type="Proteomes" id="UP000297703"/>
    </source>
</evidence>
<feature type="signal peptide" evidence="1">
    <location>
        <begin position="1"/>
        <end position="24"/>
    </location>
</feature>
<evidence type="ECO:0000256" key="1">
    <source>
        <dbReference type="SAM" id="SignalP"/>
    </source>
</evidence>
<protein>
    <submittedName>
        <fullName evidence="2">Uncharacterized protein</fullName>
    </submittedName>
</protein>
<reference evidence="2 3" key="2">
    <citation type="submission" date="2019-04" db="EMBL/GenBank/DDBJ databases">
        <title>The genome sequence of big-headed turtle.</title>
        <authorList>
            <person name="Gong S."/>
        </authorList>
    </citation>
    <scope>NUCLEOTIDE SEQUENCE [LARGE SCALE GENOMIC DNA]</scope>
    <source>
        <strain evidence="2">DO16091913</strain>
        <tissue evidence="2">Muscle</tissue>
    </source>
</reference>
<dbReference type="AlphaFoldDB" id="A0A4D9F0E3"/>
<keyword evidence="3" id="KW-1185">Reference proteome</keyword>
<keyword evidence="1" id="KW-0732">Signal</keyword>
<evidence type="ECO:0000313" key="2">
    <source>
        <dbReference type="EMBL" id="TFK15065.1"/>
    </source>
</evidence>